<keyword evidence="2" id="KW-1185">Reference proteome</keyword>
<evidence type="ECO:0000313" key="2">
    <source>
        <dbReference type="Proteomes" id="UP000789920"/>
    </source>
</evidence>
<name>A0ACA9KFT3_9GLOM</name>
<proteinExistence type="predicted"/>
<gene>
    <name evidence="1" type="ORF">RPERSI_LOCUS441</name>
</gene>
<comment type="caution">
    <text evidence="1">The sequence shown here is derived from an EMBL/GenBank/DDBJ whole genome shotgun (WGS) entry which is preliminary data.</text>
</comment>
<reference evidence="1" key="1">
    <citation type="submission" date="2021-06" db="EMBL/GenBank/DDBJ databases">
        <authorList>
            <person name="Kallberg Y."/>
            <person name="Tangrot J."/>
            <person name="Rosling A."/>
        </authorList>
    </citation>
    <scope>NUCLEOTIDE SEQUENCE</scope>
    <source>
        <strain evidence="1">MA461A</strain>
    </source>
</reference>
<sequence>KKEFPPHTPLRVYKETRTSMVAVTNNLQDGDIICFQKEFIEINRTGSACDIPTFYKSLSTRIIVQFSPKFKDEKQKSEFKLALDKDYSYDVVASHVAAYLNTDPLKLRFTSAHITFGTPRTIIQRKTYLKLKSMLPARYQSLPTTANLIYYEILDFSIVELENMMHFKVYWLGTTLKELEAINILLPKNVIVDDFLEDILRKLSLPGPTNRIRLLEITNCKVLKEYNGKCLIDRIPAHATLYAEEISQEEIEKNLNDKVVQVYHFTKNPTYTHGIPIKFVIKAGELFSATKLRLQARLGMNENDFADIKFAIVHEVAYTKPRYIVHDNVILSNQNWTPNTYLGLDYVSKTECVGLVGDNKTSIYINE</sequence>
<organism evidence="1 2">
    <name type="scientific">Racocetra persica</name>
    <dbReference type="NCBI Taxonomy" id="160502"/>
    <lineage>
        <taxon>Eukaryota</taxon>
        <taxon>Fungi</taxon>
        <taxon>Fungi incertae sedis</taxon>
        <taxon>Mucoromycota</taxon>
        <taxon>Glomeromycotina</taxon>
        <taxon>Glomeromycetes</taxon>
        <taxon>Diversisporales</taxon>
        <taxon>Gigasporaceae</taxon>
        <taxon>Racocetra</taxon>
    </lineage>
</organism>
<evidence type="ECO:0000313" key="1">
    <source>
        <dbReference type="EMBL" id="CAG8467833.1"/>
    </source>
</evidence>
<protein>
    <submittedName>
        <fullName evidence="1">11700_t:CDS:1</fullName>
    </submittedName>
</protein>
<feature type="non-terminal residue" evidence="1">
    <location>
        <position position="1"/>
    </location>
</feature>
<accession>A0ACA9KFT3</accession>
<dbReference type="EMBL" id="CAJVQC010000354">
    <property type="protein sequence ID" value="CAG8467833.1"/>
    <property type="molecule type" value="Genomic_DNA"/>
</dbReference>
<dbReference type="Proteomes" id="UP000789920">
    <property type="component" value="Unassembled WGS sequence"/>
</dbReference>